<keyword evidence="3" id="KW-1185">Reference proteome</keyword>
<feature type="compositionally biased region" description="Acidic residues" evidence="1">
    <location>
        <begin position="134"/>
        <end position="160"/>
    </location>
</feature>
<feature type="region of interest" description="Disordered" evidence="1">
    <location>
        <begin position="422"/>
        <end position="646"/>
    </location>
</feature>
<dbReference type="InterPro" id="IPR017956">
    <property type="entry name" value="AT_hook_DNA-bd_motif"/>
</dbReference>
<name>A0A8K0WNB0_9HYPO</name>
<protein>
    <submittedName>
        <fullName evidence="2">Uncharacterized protein</fullName>
    </submittedName>
</protein>
<organism evidence="2 3">
    <name type="scientific">Stachybotrys elegans</name>
    <dbReference type="NCBI Taxonomy" id="80388"/>
    <lineage>
        <taxon>Eukaryota</taxon>
        <taxon>Fungi</taxon>
        <taxon>Dikarya</taxon>
        <taxon>Ascomycota</taxon>
        <taxon>Pezizomycotina</taxon>
        <taxon>Sordariomycetes</taxon>
        <taxon>Hypocreomycetidae</taxon>
        <taxon>Hypocreales</taxon>
        <taxon>Stachybotryaceae</taxon>
        <taxon>Stachybotrys</taxon>
    </lineage>
</organism>
<dbReference type="SMART" id="SM00384">
    <property type="entry name" value="AT_hook"/>
    <property type="match status" value="2"/>
</dbReference>
<feature type="region of interest" description="Disordered" evidence="1">
    <location>
        <begin position="1"/>
        <end position="160"/>
    </location>
</feature>
<proteinExistence type="predicted"/>
<feature type="compositionally biased region" description="Polar residues" evidence="1">
    <location>
        <begin position="562"/>
        <end position="581"/>
    </location>
</feature>
<dbReference type="Proteomes" id="UP000813444">
    <property type="component" value="Unassembled WGS sequence"/>
</dbReference>
<feature type="compositionally biased region" description="Acidic residues" evidence="1">
    <location>
        <begin position="620"/>
        <end position="634"/>
    </location>
</feature>
<sequence>MASRSRRSPDPFDSDDLPVDLTDRPARPQVAERVPQPAPMISARRSTRLNEEPSALVPRPKERAPYGSFIPKPPPTRPNPEPVPDFRAPKRPRGRPPKSLVEDSERLVDERPAKRPRGRPRKVPLEAEPQPDAFEGDDEAGEVDEGEVDEGEVDEGDVDEGEVTLFTAGPREFARVREVRRGKVSELRETVIDLLESSLDIPIPAVQRHHSLAQAFHICLETTGRTPFELVAPAMSLGAASQPLDQPRLKRLVHIVVHHIWVQGADLIPWIIAIAFAMRVGHRGPVTPLLASMHDPRFARLDAQLRDNTSRTVQSVISSFFRLEDVSDSPILTALSELHLYVSDNQSLNLETDDFEAIIKMLDFIEDSRIQFFLGPQCRQMVEFYMQTMPSQLCLSVEEVPRVYAADRLFLRDYVESLDPNFDDDLYLPETPEQTSQETYGDLTIPGEPTGPEMEASAEPGLPTIPGEPSPPTEVAQPARPTIPGELSPPTEVADIPGEPTGPETSAEPGLPTIPGEGQPTPGRLEMETSSSEEISPASPVESEDSGPSTRSKSLPMDERSSLSSERPINESMLPSTPTRQSDWDERPINESLLPSTPTRHSGRDEVDGALPEGDIPEAQGEEEVTDFDDESDPFGEKTPCTSIGL</sequence>
<accession>A0A8K0WNB0</accession>
<evidence type="ECO:0000256" key="1">
    <source>
        <dbReference type="SAM" id="MobiDB-lite"/>
    </source>
</evidence>
<reference evidence="2" key="1">
    <citation type="journal article" date="2021" name="Nat. Commun.">
        <title>Genetic determinants of endophytism in the Arabidopsis root mycobiome.</title>
        <authorList>
            <person name="Mesny F."/>
            <person name="Miyauchi S."/>
            <person name="Thiergart T."/>
            <person name="Pickel B."/>
            <person name="Atanasova L."/>
            <person name="Karlsson M."/>
            <person name="Huettel B."/>
            <person name="Barry K.W."/>
            <person name="Haridas S."/>
            <person name="Chen C."/>
            <person name="Bauer D."/>
            <person name="Andreopoulos W."/>
            <person name="Pangilinan J."/>
            <person name="LaButti K."/>
            <person name="Riley R."/>
            <person name="Lipzen A."/>
            <person name="Clum A."/>
            <person name="Drula E."/>
            <person name="Henrissat B."/>
            <person name="Kohler A."/>
            <person name="Grigoriev I.V."/>
            <person name="Martin F.M."/>
            <person name="Hacquard S."/>
        </authorList>
    </citation>
    <scope>NUCLEOTIDE SEQUENCE</scope>
    <source>
        <strain evidence="2">MPI-CAGE-CH-0235</strain>
    </source>
</reference>
<evidence type="ECO:0000313" key="2">
    <source>
        <dbReference type="EMBL" id="KAH7311201.1"/>
    </source>
</evidence>
<dbReference type="EMBL" id="JAGPNK010000011">
    <property type="protein sequence ID" value="KAH7311201.1"/>
    <property type="molecule type" value="Genomic_DNA"/>
</dbReference>
<feature type="compositionally biased region" description="Pro residues" evidence="1">
    <location>
        <begin position="71"/>
        <end position="83"/>
    </location>
</feature>
<dbReference type="GO" id="GO:0003677">
    <property type="term" value="F:DNA binding"/>
    <property type="evidence" value="ECO:0007669"/>
    <property type="project" value="InterPro"/>
</dbReference>
<comment type="caution">
    <text evidence="2">The sequence shown here is derived from an EMBL/GenBank/DDBJ whole genome shotgun (WGS) entry which is preliminary data.</text>
</comment>
<evidence type="ECO:0000313" key="3">
    <source>
        <dbReference type="Proteomes" id="UP000813444"/>
    </source>
</evidence>
<dbReference type="AlphaFoldDB" id="A0A8K0WNB0"/>
<gene>
    <name evidence="2" type="ORF">B0I35DRAFT_481193</name>
</gene>
<dbReference type="PRINTS" id="PR00929">
    <property type="entry name" value="ATHOOK"/>
</dbReference>
<feature type="compositionally biased region" description="Basic and acidic residues" evidence="1">
    <location>
        <begin position="100"/>
        <end position="113"/>
    </location>
</feature>